<evidence type="ECO:0000256" key="7">
    <source>
        <dbReference type="ARBA" id="ARBA00023204"/>
    </source>
</evidence>
<protein>
    <recommendedName>
        <fullName evidence="3">methylated-DNA--[protein]-cysteine S-methyltransferase</fullName>
        <ecNumber evidence="3">2.1.1.63</ecNumber>
    </recommendedName>
</protein>
<evidence type="ECO:0000259" key="9">
    <source>
        <dbReference type="Pfam" id="PF01035"/>
    </source>
</evidence>
<dbReference type="EMBL" id="JACHVB010000043">
    <property type="protein sequence ID" value="MBC2595512.1"/>
    <property type="molecule type" value="Genomic_DNA"/>
</dbReference>
<dbReference type="Pfam" id="PF01035">
    <property type="entry name" value="DNA_binding_1"/>
    <property type="match status" value="1"/>
</dbReference>
<evidence type="ECO:0000313" key="10">
    <source>
        <dbReference type="EMBL" id="MBC2595512.1"/>
    </source>
</evidence>
<evidence type="ECO:0000256" key="6">
    <source>
        <dbReference type="ARBA" id="ARBA00022763"/>
    </source>
</evidence>
<sequence>MSLASPTVNYGSTDSPYGPCLLAVSEDRLVYLGFLLPGEQAVPVLTAAGLGPALTRDDKSTRCWAGRVFSGEAVPIAPRGTSFQLAVWDALKAIPRGQTRTYSEIAHAVDRPLATRAVGTAIGRNPLAWLIPCHRVIRRDGALGGFRWGLPLKRRLLREEGVPCPQ</sequence>
<dbReference type="NCBIfam" id="TIGR00589">
    <property type="entry name" value="ogt"/>
    <property type="match status" value="1"/>
</dbReference>
<name>A0A842HGG7_9BACT</name>
<organism evidence="10 11">
    <name type="scientific">Ruficoccus amylovorans</name>
    <dbReference type="NCBI Taxonomy" id="1804625"/>
    <lineage>
        <taxon>Bacteria</taxon>
        <taxon>Pseudomonadati</taxon>
        <taxon>Verrucomicrobiota</taxon>
        <taxon>Opitutia</taxon>
        <taxon>Puniceicoccales</taxon>
        <taxon>Cerasicoccaceae</taxon>
        <taxon>Ruficoccus</taxon>
    </lineage>
</organism>
<gene>
    <name evidence="10" type="ORF">H5P28_14695</name>
</gene>
<keyword evidence="4 10" id="KW-0489">Methyltransferase</keyword>
<dbReference type="FunFam" id="1.10.10.10:FF:000214">
    <property type="entry name" value="Methylated-DNA--protein-cysteine methyltransferase"/>
    <property type="match status" value="1"/>
</dbReference>
<dbReference type="SUPFAM" id="SSF46767">
    <property type="entry name" value="Methylated DNA-protein cysteine methyltransferase, C-terminal domain"/>
    <property type="match status" value="1"/>
</dbReference>
<dbReference type="PROSITE" id="PS00374">
    <property type="entry name" value="MGMT"/>
    <property type="match status" value="1"/>
</dbReference>
<dbReference type="InterPro" id="IPR001497">
    <property type="entry name" value="MethylDNA_cys_MeTrfase_AS"/>
</dbReference>
<dbReference type="AlphaFoldDB" id="A0A842HGG7"/>
<evidence type="ECO:0000256" key="4">
    <source>
        <dbReference type="ARBA" id="ARBA00022603"/>
    </source>
</evidence>
<dbReference type="PANTHER" id="PTHR10815">
    <property type="entry name" value="METHYLATED-DNA--PROTEIN-CYSTEINE METHYLTRANSFERASE"/>
    <property type="match status" value="1"/>
</dbReference>
<dbReference type="PANTHER" id="PTHR10815:SF13">
    <property type="entry name" value="METHYLATED-DNA--PROTEIN-CYSTEINE METHYLTRANSFERASE"/>
    <property type="match status" value="1"/>
</dbReference>
<dbReference type="RefSeq" id="WP_185676465.1">
    <property type="nucleotide sequence ID" value="NZ_JACHVB010000043.1"/>
</dbReference>
<dbReference type="InterPro" id="IPR036217">
    <property type="entry name" value="MethylDNA_cys_MeTrfase_DNAb"/>
</dbReference>
<evidence type="ECO:0000313" key="11">
    <source>
        <dbReference type="Proteomes" id="UP000546464"/>
    </source>
</evidence>
<dbReference type="InterPro" id="IPR014048">
    <property type="entry name" value="MethylDNA_cys_MeTrfase_DNA-bd"/>
</dbReference>
<dbReference type="GO" id="GO:0032259">
    <property type="term" value="P:methylation"/>
    <property type="evidence" value="ECO:0007669"/>
    <property type="project" value="UniProtKB-KW"/>
</dbReference>
<evidence type="ECO:0000256" key="1">
    <source>
        <dbReference type="ARBA" id="ARBA00001286"/>
    </source>
</evidence>
<dbReference type="InterPro" id="IPR036388">
    <property type="entry name" value="WH-like_DNA-bd_sf"/>
</dbReference>
<keyword evidence="11" id="KW-1185">Reference proteome</keyword>
<reference evidence="10 11" key="1">
    <citation type="submission" date="2020-07" db="EMBL/GenBank/DDBJ databases">
        <authorList>
            <person name="Feng X."/>
        </authorList>
    </citation>
    <scope>NUCLEOTIDE SEQUENCE [LARGE SCALE GENOMIC DNA]</scope>
    <source>
        <strain evidence="10 11">JCM31066</strain>
    </source>
</reference>
<comment type="catalytic activity">
    <reaction evidence="8">
        <text>a 6-O-methyl-2'-deoxyguanosine in DNA + L-cysteinyl-[protein] = S-methyl-L-cysteinyl-[protein] + a 2'-deoxyguanosine in DNA</text>
        <dbReference type="Rhea" id="RHEA:24000"/>
        <dbReference type="Rhea" id="RHEA-COMP:10131"/>
        <dbReference type="Rhea" id="RHEA-COMP:10132"/>
        <dbReference type="Rhea" id="RHEA-COMP:11367"/>
        <dbReference type="Rhea" id="RHEA-COMP:11368"/>
        <dbReference type="ChEBI" id="CHEBI:29950"/>
        <dbReference type="ChEBI" id="CHEBI:82612"/>
        <dbReference type="ChEBI" id="CHEBI:85445"/>
        <dbReference type="ChEBI" id="CHEBI:85448"/>
        <dbReference type="EC" id="2.1.1.63"/>
    </reaction>
</comment>
<dbReference type="CDD" id="cd06445">
    <property type="entry name" value="ATase"/>
    <property type="match status" value="1"/>
</dbReference>
<comment type="similarity">
    <text evidence="2">Belongs to the MGMT family.</text>
</comment>
<evidence type="ECO:0000256" key="3">
    <source>
        <dbReference type="ARBA" id="ARBA00011918"/>
    </source>
</evidence>
<comment type="caution">
    <text evidence="10">The sequence shown here is derived from an EMBL/GenBank/DDBJ whole genome shotgun (WGS) entry which is preliminary data.</text>
</comment>
<evidence type="ECO:0000256" key="5">
    <source>
        <dbReference type="ARBA" id="ARBA00022679"/>
    </source>
</evidence>
<dbReference type="InterPro" id="IPR036631">
    <property type="entry name" value="MGMT_N_sf"/>
</dbReference>
<dbReference type="GO" id="GO:0006281">
    <property type="term" value="P:DNA repair"/>
    <property type="evidence" value="ECO:0007669"/>
    <property type="project" value="UniProtKB-KW"/>
</dbReference>
<keyword evidence="7" id="KW-0234">DNA repair</keyword>
<keyword evidence="6" id="KW-0227">DNA damage</keyword>
<dbReference type="EC" id="2.1.1.63" evidence="3"/>
<proteinExistence type="inferred from homology"/>
<dbReference type="Proteomes" id="UP000546464">
    <property type="component" value="Unassembled WGS sequence"/>
</dbReference>
<keyword evidence="5 10" id="KW-0808">Transferase</keyword>
<evidence type="ECO:0000256" key="8">
    <source>
        <dbReference type="ARBA" id="ARBA00049348"/>
    </source>
</evidence>
<dbReference type="Gene3D" id="1.10.10.10">
    <property type="entry name" value="Winged helix-like DNA-binding domain superfamily/Winged helix DNA-binding domain"/>
    <property type="match status" value="1"/>
</dbReference>
<evidence type="ECO:0000256" key="2">
    <source>
        <dbReference type="ARBA" id="ARBA00008711"/>
    </source>
</evidence>
<dbReference type="GO" id="GO:0003908">
    <property type="term" value="F:methylated-DNA-[protein]-cysteine S-methyltransferase activity"/>
    <property type="evidence" value="ECO:0007669"/>
    <property type="project" value="UniProtKB-EC"/>
</dbReference>
<accession>A0A842HGG7</accession>
<comment type="catalytic activity">
    <reaction evidence="1">
        <text>a 4-O-methyl-thymidine in DNA + L-cysteinyl-[protein] = a thymidine in DNA + S-methyl-L-cysteinyl-[protein]</text>
        <dbReference type="Rhea" id="RHEA:53428"/>
        <dbReference type="Rhea" id="RHEA-COMP:10131"/>
        <dbReference type="Rhea" id="RHEA-COMP:10132"/>
        <dbReference type="Rhea" id="RHEA-COMP:13555"/>
        <dbReference type="Rhea" id="RHEA-COMP:13556"/>
        <dbReference type="ChEBI" id="CHEBI:29950"/>
        <dbReference type="ChEBI" id="CHEBI:82612"/>
        <dbReference type="ChEBI" id="CHEBI:137386"/>
        <dbReference type="ChEBI" id="CHEBI:137387"/>
        <dbReference type="EC" id="2.1.1.63"/>
    </reaction>
</comment>
<feature type="domain" description="Methylated-DNA-[protein]-cysteine S-methyltransferase DNA binding" evidence="9">
    <location>
        <begin position="82"/>
        <end position="162"/>
    </location>
</feature>
<dbReference type="SUPFAM" id="SSF53155">
    <property type="entry name" value="Methylated DNA-protein cysteine methyltransferase domain"/>
    <property type="match status" value="1"/>
</dbReference>